<dbReference type="Proteomes" id="UP000542342">
    <property type="component" value="Unassembled WGS sequence"/>
</dbReference>
<dbReference type="AlphaFoldDB" id="A0A7V8VDK2"/>
<protein>
    <submittedName>
        <fullName evidence="1">Terpene cyclase/mutase family protein</fullName>
    </submittedName>
</protein>
<dbReference type="Gene3D" id="1.50.10.20">
    <property type="match status" value="2"/>
</dbReference>
<comment type="caution">
    <text evidence="1">The sequence shown here is derived from an EMBL/GenBank/DDBJ whole genome shotgun (WGS) entry which is preliminary data.</text>
</comment>
<organism evidence="1 2">
    <name type="scientific">Thermogemmata fonticola</name>
    <dbReference type="NCBI Taxonomy" id="2755323"/>
    <lineage>
        <taxon>Bacteria</taxon>
        <taxon>Pseudomonadati</taxon>
        <taxon>Planctomycetota</taxon>
        <taxon>Planctomycetia</taxon>
        <taxon>Gemmatales</taxon>
        <taxon>Gemmataceae</taxon>
        <taxon>Thermogemmata</taxon>
    </lineage>
</organism>
<dbReference type="InterPro" id="IPR008930">
    <property type="entry name" value="Terpenoid_cyclase/PrenylTrfase"/>
</dbReference>
<dbReference type="EMBL" id="JACEFB010000004">
    <property type="protein sequence ID" value="MBA2226079.1"/>
    <property type="molecule type" value="Genomic_DNA"/>
</dbReference>
<dbReference type="CDD" id="cd00688">
    <property type="entry name" value="ISOPREN_C2_like"/>
    <property type="match status" value="1"/>
</dbReference>
<dbReference type="RefSeq" id="WP_194537509.1">
    <property type="nucleotide sequence ID" value="NZ_JACEFB010000004.1"/>
</dbReference>
<sequence>MGKGKRVSGVLAAALGVAAAVGLGLGRGQAVGQQEDAAKLWQTTVEKAVAFLRKSQNENGSWSREPMSRGITGIVVTGLIRTGYGPEDPTTAKGLKYIESLVNAKSGHIAGDDAKATLINYVTSVNVMALAAAKREEKYRAVIGNAVKYLKSYQWDEARGVTPDHTYYGGAGYAGDKSRPDLSNTAFFLEALKEAGVDKNDPAFKKALVFVSRCQNFKSEFNTAEWAGKYNDGSFIYTGANQGENRRTDDTKGDLAGYGSMTYAGIKSMIYCGVSKDDPRMKKALEWIAKNYTLDANPGMPAANSQRGLYYYYHTFAKCMDALGEDTFTDAQGVKHDWRADLLAALAKRQRPDGSWVNENDRWMEGDPNLVTGYALMALSYCKPKK</sequence>
<accession>A0A7V8VDK2</accession>
<dbReference type="SUPFAM" id="SSF48239">
    <property type="entry name" value="Terpenoid cyclases/Protein prenyltransferases"/>
    <property type="match status" value="1"/>
</dbReference>
<name>A0A7V8VDK2_9BACT</name>
<reference evidence="1 2" key="1">
    <citation type="submission" date="2020-07" db="EMBL/GenBank/DDBJ databases">
        <title>Thermogemmata thermophila gen. nov., sp. nov., a novel moderate thermophilic planctomycete from a Kamchatka hot spring.</title>
        <authorList>
            <person name="Elcheninov A.G."/>
            <person name="Podosokorskaya O.A."/>
            <person name="Kovaleva O.L."/>
            <person name="Novikov A."/>
            <person name="Bonch-Osmolovskaya E.A."/>
            <person name="Toshchakov S.V."/>
            <person name="Kublanov I.V."/>
        </authorList>
    </citation>
    <scope>NUCLEOTIDE SEQUENCE [LARGE SCALE GENOMIC DNA]</scope>
    <source>
        <strain evidence="1 2">2918</strain>
    </source>
</reference>
<evidence type="ECO:0000313" key="2">
    <source>
        <dbReference type="Proteomes" id="UP000542342"/>
    </source>
</evidence>
<evidence type="ECO:0000313" key="1">
    <source>
        <dbReference type="EMBL" id="MBA2226079.1"/>
    </source>
</evidence>
<proteinExistence type="predicted"/>
<gene>
    <name evidence="1" type="ORF">H0921_07875</name>
</gene>
<keyword evidence="2" id="KW-1185">Reference proteome</keyword>